<sequence length="235" mass="25372">MLARRSGFAAPATTGAALRFAADYARANLLTYLYEALDAQVADVEVVDYGHDISHRGHRVYETNRERVRRGMALSGTDREPGTLGDLFDAPTGDTRPTHVPGAGLAAETWEGMWPDQWLLDGLEHAHTLAEAVLAGDIGTLEIIAGVPLADAVTDRALVFGDIPNQVLSLAADAFRERLEDHEPAFDPEQSVDMTAPLSALPDLLQAARHEWSGTERLALVIAGLSPIERTTPQC</sequence>
<organism evidence="1 2">
    <name type="scientific">Actinoplanes xinjiangensis</name>
    <dbReference type="NCBI Taxonomy" id="512350"/>
    <lineage>
        <taxon>Bacteria</taxon>
        <taxon>Bacillati</taxon>
        <taxon>Actinomycetota</taxon>
        <taxon>Actinomycetes</taxon>
        <taxon>Micromonosporales</taxon>
        <taxon>Micromonosporaceae</taxon>
        <taxon>Actinoplanes</taxon>
    </lineage>
</organism>
<gene>
    <name evidence="1" type="ORF">BC793_106428</name>
</gene>
<reference evidence="1 2" key="1">
    <citation type="submission" date="2018-05" db="EMBL/GenBank/DDBJ databases">
        <title>Genomic Encyclopedia of Archaeal and Bacterial Type Strains, Phase II (KMG-II): from individual species to whole genera.</title>
        <authorList>
            <person name="Goeker M."/>
        </authorList>
    </citation>
    <scope>NUCLEOTIDE SEQUENCE [LARGE SCALE GENOMIC DNA]</scope>
    <source>
        <strain evidence="1 2">DSM 45184</strain>
    </source>
</reference>
<evidence type="ECO:0000313" key="2">
    <source>
        <dbReference type="Proteomes" id="UP000245697"/>
    </source>
</evidence>
<comment type="caution">
    <text evidence="1">The sequence shown here is derived from an EMBL/GenBank/DDBJ whole genome shotgun (WGS) entry which is preliminary data.</text>
</comment>
<dbReference type="EMBL" id="QGGR01000006">
    <property type="protein sequence ID" value="PWK48398.1"/>
    <property type="molecule type" value="Genomic_DNA"/>
</dbReference>
<evidence type="ECO:0000313" key="1">
    <source>
        <dbReference type="EMBL" id="PWK48398.1"/>
    </source>
</evidence>
<accession>A0A316FHK3</accession>
<proteinExistence type="predicted"/>
<dbReference type="AlphaFoldDB" id="A0A316FHK3"/>
<name>A0A316FHK3_9ACTN</name>
<keyword evidence="2" id="KW-1185">Reference proteome</keyword>
<protein>
    <submittedName>
        <fullName evidence="1">Uncharacterized protein</fullName>
    </submittedName>
</protein>
<dbReference type="Proteomes" id="UP000245697">
    <property type="component" value="Unassembled WGS sequence"/>
</dbReference>